<accession>B4ILC0</accession>
<feature type="compositionally biased region" description="Low complexity" evidence="1">
    <location>
        <begin position="84"/>
        <end position="106"/>
    </location>
</feature>
<dbReference type="Proteomes" id="UP000001292">
    <property type="component" value="Unassembled WGS sequence"/>
</dbReference>
<gene>
    <name evidence="2" type="primary">Dsec\GM13254</name>
    <name evidence="2" type="ORF">Dsec_GM13254</name>
</gene>
<reference evidence="2 3" key="1">
    <citation type="journal article" date="2007" name="Nature">
        <title>Evolution of genes and genomes on the Drosophila phylogeny.</title>
        <authorList>
            <consortium name="Drosophila 12 Genomes Consortium"/>
            <person name="Clark A.G."/>
            <person name="Eisen M.B."/>
            <person name="Smith D.R."/>
            <person name="Bergman C.M."/>
            <person name="Oliver B."/>
            <person name="Markow T.A."/>
            <person name="Kaufman T.C."/>
            <person name="Kellis M."/>
            <person name="Gelbart W."/>
            <person name="Iyer V.N."/>
            <person name="Pollard D.A."/>
            <person name="Sackton T.B."/>
            <person name="Larracuente A.M."/>
            <person name="Singh N.D."/>
            <person name="Abad J.P."/>
            <person name="Abt D.N."/>
            <person name="Adryan B."/>
            <person name="Aguade M."/>
            <person name="Akashi H."/>
            <person name="Anderson W.W."/>
            <person name="Aquadro C.F."/>
            <person name="Ardell D.H."/>
            <person name="Arguello R."/>
            <person name="Artieri C.G."/>
            <person name="Barbash D.A."/>
            <person name="Barker D."/>
            <person name="Barsanti P."/>
            <person name="Batterham P."/>
            <person name="Batzoglou S."/>
            <person name="Begun D."/>
            <person name="Bhutkar A."/>
            <person name="Blanco E."/>
            <person name="Bosak S.A."/>
            <person name="Bradley R.K."/>
            <person name="Brand A.D."/>
            <person name="Brent M.R."/>
            <person name="Brooks A.N."/>
            <person name="Brown R.H."/>
            <person name="Butlin R.K."/>
            <person name="Caggese C."/>
            <person name="Calvi B.R."/>
            <person name="Bernardo de Carvalho A."/>
            <person name="Caspi A."/>
            <person name="Castrezana S."/>
            <person name="Celniker S.E."/>
            <person name="Chang J.L."/>
            <person name="Chapple C."/>
            <person name="Chatterji S."/>
            <person name="Chinwalla A."/>
            <person name="Civetta A."/>
            <person name="Clifton S.W."/>
            <person name="Comeron J.M."/>
            <person name="Costello J.C."/>
            <person name="Coyne J.A."/>
            <person name="Daub J."/>
            <person name="David R.G."/>
            <person name="Delcher A.L."/>
            <person name="Delehaunty K."/>
            <person name="Do C.B."/>
            <person name="Ebling H."/>
            <person name="Edwards K."/>
            <person name="Eickbush T."/>
            <person name="Evans J.D."/>
            <person name="Filipski A."/>
            <person name="Findeiss S."/>
            <person name="Freyhult E."/>
            <person name="Fulton L."/>
            <person name="Fulton R."/>
            <person name="Garcia A.C."/>
            <person name="Gardiner A."/>
            <person name="Garfield D.A."/>
            <person name="Garvin B.E."/>
            <person name="Gibson G."/>
            <person name="Gilbert D."/>
            <person name="Gnerre S."/>
            <person name="Godfrey J."/>
            <person name="Good R."/>
            <person name="Gotea V."/>
            <person name="Gravely B."/>
            <person name="Greenberg A.J."/>
            <person name="Griffiths-Jones S."/>
            <person name="Gross S."/>
            <person name="Guigo R."/>
            <person name="Gustafson E.A."/>
            <person name="Haerty W."/>
            <person name="Hahn M.W."/>
            <person name="Halligan D.L."/>
            <person name="Halpern A.L."/>
            <person name="Halter G.M."/>
            <person name="Han M.V."/>
            <person name="Heger A."/>
            <person name="Hillier L."/>
            <person name="Hinrichs A.S."/>
            <person name="Holmes I."/>
            <person name="Hoskins R.A."/>
            <person name="Hubisz M.J."/>
            <person name="Hultmark D."/>
            <person name="Huntley M.A."/>
            <person name="Jaffe D.B."/>
            <person name="Jagadeeshan S."/>
            <person name="Jeck W.R."/>
            <person name="Johnson J."/>
            <person name="Jones C.D."/>
            <person name="Jordan W.C."/>
            <person name="Karpen G.H."/>
            <person name="Kataoka E."/>
            <person name="Keightley P.D."/>
            <person name="Kheradpour P."/>
            <person name="Kirkness E.F."/>
            <person name="Koerich L.B."/>
            <person name="Kristiansen K."/>
            <person name="Kudrna D."/>
            <person name="Kulathinal R.J."/>
            <person name="Kumar S."/>
            <person name="Kwok R."/>
            <person name="Lander E."/>
            <person name="Langley C.H."/>
            <person name="Lapoint R."/>
            <person name="Lazzaro B.P."/>
            <person name="Lee S.J."/>
            <person name="Levesque L."/>
            <person name="Li R."/>
            <person name="Lin C.F."/>
            <person name="Lin M.F."/>
            <person name="Lindblad-Toh K."/>
            <person name="Llopart A."/>
            <person name="Long M."/>
            <person name="Low L."/>
            <person name="Lozovsky E."/>
            <person name="Lu J."/>
            <person name="Luo M."/>
            <person name="Machado C.A."/>
            <person name="Makalowski W."/>
            <person name="Marzo M."/>
            <person name="Matsuda M."/>
            <person name="Matzkin L."/>
            <person name="McAllister B."/>
            <person name="McBride C.S."/>
            <person name="McKernan B."/>
            <person name="McKernan K."/>
            <person name="Mendez-Lago M."/>
            <person name="Minx P."/>
            <person name="Mollenhauer M.U."/>
            <person name="Montooth K."/>
            <person name="Mount S.M."/>
            <person name="Mu X."/>
            <person name="Myers E."/>
            <person name="Negre B."/>
            <person name="Newfeld S."/>
            <person name="Nielsen R."/>
            <person name="Noor M.A."/>
            <person name="O'Grady P."/>
            <person name="Pachter L."/>
            <person name="Papaceit M."/>
            <person name="Parisi M.J."/>
            <person name="Parisi M."/>
            <person name="Parts L."/>
            <person name="Pedersen J.S."/>
            <person name="Pesole G."/>
            <person name="Phillippy A.M."/>
            <person name="Ponting C.P."/>
            <person name="Pop M."/>
            <person name="Porcelli D."/>
            <person name="Powell J.R."/>
            <person name="Prohaska S."/>
            <person name="Pruitt K."/>
            <person name="Puig M."/>
            <person name="Quesneville H."/>
            <person name="Ram K.R."/>
            <person name="Rand D."/>
            <person name="Rasmussen M.D."/>
            <person name="Reed L.K."/>
            <person name="Reenan R."/>
            <person name="Reily A."/>
            <person name="Remington K.A."/>
            <person name="Rieger T.T."/>
            <person name="Ritchie M.G."/>
            <person name="Robin C."/>
            <person name="Rogers Y.H."/>
            <person name="Rohde C."/>
            <person name="Rozas J."/>
            <person name="Rubenfield M.J."/>
            <person name="Ruiz A."/>
            <person name="Russo S."/>
            <person name="Salzberg S.L."/>
            <person name="Sanchez-Gracia A."/>
            <person name="Saranga D.J."/>
            <person name="Sato H."/>
            <person name="Schaeffer S.W."/>
            <person name="Schatz M.C."/>
            <person name="Schlenke T."/>
            <person name="Schwartz R."/>
            <person name="Segarra C."/>
            <person name="Singh R.S."/>
            <person name="Sirot L."/>
            <person name="Sirota M."/>
            <person name="Sisneros N.B."/>
            <person name="Smith C.D."/>
            <person name="Smith T.F."/>
            <person name="Spieth J."/>
            <person name="Stage D.E."/>
            <person name="Stark A."/>
            <person name="Stephan W."/>
            <person name="Strausberg R.L."/>
            <person name="Strempel S."/>
            <person name="Sturgill D."/>
            <person name="Sutton G."/>
            <person name="Sutton G.G."/>
            <person name="Tao W."/>
            <person name="Teichmann S."/>
            <person name="Tobari Y.N."/>
            <person name="Tomimura Y."/>
            <person name="Tsolas J.M."/>
            <person name="Valente V.L."/>
            <person name="Venter E."/>
            <person name="Venter J.C."/>
            <person name="Vicario S."/>
            <person name="Vieira F.G."/>
            <person name="Vilella A.J."/>
            <person name="Villasante A."/>
            <person name="Walenz B."/>
            <person name="Wang J."/>
            <person name="Wasserman M."/>
            <person name="Watts T."/>
            <person name="Wilson D."/>
            <person name="Wilson R.K."/>
            <person name="Wing R.A."/>
            <person name="Wolfner M.F."/>
            <person name="Wong A."/>
            <person name="Wong G.K."/>
            <person name="Wu C.I."/>
            <person name="Wu G."/>
            <person name="Yamamoto D."/>
            <person name="Yang H.P."/>
            <person name="Yang S.P."/>
            <person name="Yorke J.A."/>
            <person name="Yoshida K."/>
            <person name="Zdobnov E."/>
            <person name="Zhang P."/>
            <person name="Zhang Y."/>
            <person name="Zimin A.V."/>
            <person name="Baldwin J."/>
            <person name="Abdouelleil A."/>
            <person name="Abdulkadir J."/>
            <person name="Abebe A."/>
            <person name="Abera B."/>
            <person name="Abreu J."/>
            <person name="Acer S.C."/>
            <person name="Aftuck L."/>
            <person name="Alexander A."/>
            <person name="An P."/>
            <person name="Anderson E."/>
            <person name="Anderson S."/>
            <person name="Arachi H."/>
            <person name="Azer M."/>
            <person name="Bachantsang P."/>
            <person name="Barry A."/>
            <person name="Bayul T."/>
            <person name="Berlin A."/>
            <person name="Bessette D."/>
            <person name="Bloom T."/>
            <person name="Blye J."/>
            <person name="Boguslavskiy L."/>
            <person name="Bonnet C."/>
            <person name="Boukhgalter B."/>
            <person name="Bourzgui I."/>
            <person name="Brown A."/>
            <person name="Cahill P."/>
            <person name="Channer S."/>
            <person name="Cheshatsang Y."/>
            <person name="Chuda L."/>
            <person name="Citroen M."/>
            <person name="Collymore A."/>
            <person name="Cooke P."/>
            <person name="Costello M."/>
            <person name="D'Aco K."/>
            <person name="Daza R."/>
            <person name="De Haan G."/>
            <person name="DeGray S."/>
            <person name="DeMaso C."/>
            <person name="Dhargay N."/>
            <person name="Dooley K."/>
            <person name="Dooley E."/>
            <person name="Doricent M."/>
            <person name="Dorje P."/>
            <person name="Dorjee K."/>
            <person name="Dupes A."/>
            <person name="Elong R."/>
            <person name="Falk J."/>
            <person name="Farina A."/>
            <person name="Faro S."/>
            <person name="Ferguson D."/>
            <person name="Fisher S."/>
            <person name="Foley C.D."/>
            <person name="Franke A."/>
            <person name="Friedrich D."/>
            <person name="Gadbois L."/>
            <person name="Gearin G."/>
            <person name="Gearin C.R."/>
            <person name="Giannoukos G."/>
            <person name="Goode T."/>
            <person name="Graham J."/>
            <person name="Grandbois E."/>
            <person name="Grewal S."/>
            <person name="Gyaltsen K."/>
            <person name="Hafez N."/>
            <person name="Hagos B."/>
            <person name="Hall J."/>
            <person name="Henson C."/>
            <person name="Hollinger A."/>
            <person name="Honan T."/>
            <person name="Huard M.D."/>
            <person name="Hughes L."/>
            <person name="Hurhula B."/>
            <person name="Husby M.E."/>
            <person name="Kamat A."/>
            <person name="Kanga B."/>
            <person name="Kashin S."/>
            <person name="Khazanovich D."/>
            <person name="Kisner P."/>
            <person name="Lance K."/>
            <person name="Lara M."/>
            <person name="Lee W."/>
            <person name="Lennon N."/>
            <person name="Letendre F."/>
            <person name="LeVine R."/>
            <person name="Lipovsky A."/>
            <person name="Liu X."/>
            <person name="Liu J."/>
            <person name="Liu S."/>
            <person name="Lokyitsang T."/>
            <person name="Lokyitsang Y."/>
            <person name="Lubonja R."/>
            <person name="Lui A."/>
            <person name="MacDonald P."/>
            <person name="Magnisalis V."/>
            <person name="Maru K."/>
            <person name="Matthews C."/>
            <person name="McCusker W."/>
            <person name="McDonough S."/>
            <person name="Mehta T."/>
            <person name="Meldrim J."/>
            <person name="Meneus L."/>
            <person name="Mihai O."/>
            <person name="Mihalev A."/>
            <person name="Mihova T."/>
            <person name="Mittelman R."/>
            <person name="Mlenga V."/>
            <person name="Montmayeur A."/>
            <person name="Mulrain L."/>
            <person name="Navidi A."/>
            <person name="Naylor J."/>
            <person name="Negash T."/>
            <person name="Nguyen T."/>
            <person name="Nguyen N."/>
            <person name="Nicol R."/>
            <person name="Norbu C."/>
            <person name="Norbu N."/>
            <person name="Novod N."/>
            <person name="O'Neill B."/>
            <person name="Osman S."/>
            <person name="Markiewicz E."/>
            <person name="Oyono O.L."/>
            <person name="Patti C."/>
            <person name="Phunkhang P."/>
            <person name="Pierre F."/>
            <person name="Priest M."/>
            <person name="Raghuraman S."/>
            <person name="Rege F."/>
            <person name="Reyes R."/>
            <person name="Rise C."/>
            <person name="Rogov P."/>
            <person name="Ross K."/>
            <person name="Ryan E."/>
            <person name="Settipalli S."/>
            <person name="Shea T."/>
            <person name="Sherpa N."/>
            <person name="Shi L."/>
            <person name="Shih D."/>
            <person name="Sparrow T."/>
            <person name="Spaulding J."/>
            <person name="Stalker J."/>
            <person name="Stange-Thomann N."/>
            <person name="Stavropoulos S."/>
            <person name="Stone C."/>
            <person name="Strader C."/>
            <person name="Tesfaye S."/>
            <person name="Thomson T."/>
            <person name="Thoulutsang Y."/>
            <person name="Thoulutsang D."/>
            <person name="Topham K."/>
            <person name="Topping I."/>
            <person name="Tsamla T."/>
            <person name="Vassiliev H."/>
            <person name="Vo A."/>
            <person name="Wangchuk T."/>
            <person name="Wangdi T."/>
            <person name="Weiand M."/>
            <person name="Wilkinson J."/>
            <person name="Wilson A."/>
            <person name="Yadav S."/>
            <person name="Young G."/>
            <person name="Yu Q."/>
            <person name="Zembek L."/>
            <person name="Zhong D."/>
            <person name="Zimmer A."/>
            <person name="Zwirko Z."/>
            <person name="Jaffe D.B."/>
            <person name="Alvarez P."/>
            <person name="Brockman W."/>
            <person name="Butler J."/>
            <person name="Chin C."/>
            <person name="Gnerre S."/>
            <person name="Grabherr M."/>
            <person name="Kleber M."/>
            <person name="Mauceli E."/>
            <person name="MacCallum I."/>
        </authorList>
    </citation>
    <scope>NUCLEOTIDE SEQUENCE [LARGE SCALE GENOMIC DNA]</scope>
    <source>
        <strain evidence="3">Rob3c / Tucson 14021-0248.25</strain>
    </source>
</reference>
<feature type="region of interest" description="Disordered" evidence="1">
    <location>
        <begin position="42"/>
        <end position="113"/>
    </location>
</feature>
<sequence length="113" mass="12581">MGHVRIVRVPRPTATKNSLHQWLQLRNIVNLCKFSQRRSLCETPMRQESRAATRRCPNWKPPQQCNHQRRRHSRDHGQSRDRSANNINGGAAAAVATAKAGVPARAPSAKGGS</sequence>
<dbReference type="HOGENOM" id="CLU_2136080_0_0_1"/>
<evidence type="ECO:0000313" key="2">
    <source>
        <dbReference type="EMBL" id="EDW53766.1"/>
    </source>
</evidence>
<dbReference type="AlphaFoldDB" id="B4ILC0"/>
<keyword evidence="3" id="KW-1185">Reference proteome</keyword>
<proteinExistence type="predicted"/>
<evidence type="ECO:0000313" key="3">
    <source>
        <dbReference type="Proteomes" id="UP000001292"/>
    </source>
</evidence>
<evidence type="ECO:0000256" key="1">
    <source>
        <dbReference type="SAM" id="MobiDB-lite"/>
    </source>
</evidence>
<organism evidence="3">
    <name type="scientific">Drosophila sechellia</name>
    <name type="common">Fruit fly</name>
    <dbReference type="NCBI Taxonomy" id="7238"/>
    <lineage>
        <taxon>Eukaryota</taxon>
        <taxon>Metazoa</taxon>
        <taxon>Ecdysozoa</taxon>
        <taxon>Arthropoda</taxon>
        <taxon>Hexapoda</taxon>
        <taxon>Insecta</taxon>
        <taxon>Pterygota</taxon>
        <taxon>Neoptera</taxon>
        <taxon>Endopterygota</taxon>
        <taxon>Diptera</taxon>
        <taxon>Brachycera</taxon>
        <taxon>Muscomorpha</taxon>
        <taxon>Ephydroidea</taxon>
        <taxon>Drosophilidae</taxon>
        <taxon>Drosophila</taxon>
        <taxon>Sophophora</taxon>
    </lineage>
</organism>
<dbReference type="OMA" id="RNIVNLC"/>
<name>B4ILC0_DROSE</name>
<dbReference type="EMBL" id="CH480868">
    <property type="protein sequence ID" value="EDW53766.1"/>
    <property type="molecule type" value="Genomic_DNA"/>
</dbReference>
<protein>
    <submittedName>
        <fullName evidence="2">GM13254</fullName>
    </submittedName>
</protein>